<protein>
    <recommendedName>
        <fullName evidence="1">Protein kinase domain-containing protein</fullName>
    </recommendedName>
</protein>
<dbReference type="GeneID" id="62165696"/>
<reference evidence="2" key="2">
    <citation type="submission" date="2020-11" db="EMBL/GenBank/DDBJ databases">
        <title>Whole genome sequencing of Colletotrichum sp.</title>
        <authorList>
            <person name="Li H."/>
        </authorList>
    </citation>
    <scope>NUCLEOTIDE SEQUENCE</scope>
    <source>
        <strain evidence="2">CkLH20</strain>
    </source>
</reference>
<dbReference type="Gene3D" id="1.10.510.10">
    <property type="entry name" value="Transferase(Phosphotransferase) domain 1"/>
    <property type="match status" value="1"/>
</dbReference>
<dbReference type="RefSeq" id="XP_038742189.1">
    <property type="nucleotide sequence ID" value="XM_038892622.1"/>
</dbReference>
<dbReference type="EMBL" id="JAATWM020000036">
    <property type="protein sequence ID" value="KAF9872728.1"/>
    <property type="molecule type" value="Genomic_DNA"/>
</dbReference>
<evidence type="ECO:0000313" key="3">
    <source>
        <dbReference type="Proteomes" id="UP000781932"/>
    </source>
</evidence>
<proteinExistence type="predicted"/>
<keyword evidence="3" id="KW-1185">Reference proteome</keyword>
<dbReference type="InterPro" id="IPR011009">
    <property type="entry name" value="Kinase-like_dom_sf"/>
</dbReference>
<accession>A0A9P6LGN9</accession>
<dbReference type="OrthoDB" id="4062651at2759"/>
<gene>
    <name evidence="2" type="ORF">CkaCkLH20_09907</name>
</gene>
<sequence length="345" mass="39074">MENLLHYEVASWIVHETENDCTLIIRANNGRAFYCDIDPSRFVHSPKLTDKYLKCIEVLRSGDECEEYDLYDDEEACDWLSKLFAPLINQLAPAPSPVPEHGRPNLSQYLFPEGFSCDLTATEEVARPYHEKTRGNGLCGPGVRVGDEFLRGLDEWTRSYDPSQVDILYNRPKDVLIKPPSKVVVDAGNGDMVTCYFKEFRSGSDPDQVKREIMTLEKIARAQIPLAPKAWICRMHGVVRDGNMLMGMLLSWIDTRGVLSRAEAEISSSALRQRWREQITTSLGMLHREGIIWGDAKAENILIDRGDNAWIIDFGGSYTPGWVDKDKAETLEGDKQGLEKILSFL</sequence>
<evidence type="ECO:0000313" key="2">
    <source>
        <dbReference type="EMBL" id="KAF9872728.1"/>
    </source>
</evidence>
<dbReference type="AlphaFoldDB" id="A0A9P6LGN9"/>
<dbReference type="Pfam" id="PF00069">
    <property type="entry name" value="Pkinase"/>
    <property type="match status" value="1"/>
</dbReference>
<dbReference type="GO" id="GO:0005524">
    <property type="term" value="F:ATP binding"/>
    <property type="evidence" value="ECO:0007669"/>
    <property type="project" value="InterPro"/>
</dbReference>
<dbReference type="PROSITE" id="PS50011">
    <property type="entry name" value="PROTEIN_KINASE_DOM"/>
    <property type="match status" value="1"/>
</dbReference>
<dbReference type="Proteomes" id="UP000781932">
    <property type="component" value="Unassembled WGS sequence"/>
</dbReference>
<dbReference type="SUPFAM" id="SSF56112">
    <property type="entry name" value="Protein kinase-like (PK-like)"/>
    <property type="match status" value="1"/>
</dbReference>
<comment type="caution">
    <text evidence="2">The sequence shown here is derived from an EMBL/GenBank/DDBJ whole genome shotgun (WGS) entry which is preliminary data.</text>
</comment>
<name>A0A9P6LGN9_9PEZI</name>
<organism evidence="2 3">
    <name type="scientific">Colletotrichum karsti</name>
    <dbReference type="NCBI Taxonomy" id="1095194"/>
    <lineage>
        <taxon>Eukaryota</taxon>
        <taxon>Fungi</taxon>
        <taxon>Dikarya</taxon>
        <taxon>Ascomycota</taxon>
        <taxon>Pezizomycotina</taxon>
        <taxon>Sordariomycetes</taxon>
        <taxon>Hypocreomycetidae</taxon>
        <taxon>Glomerellales</taxon>
        <taxon>Glomerellaceae</taxon>
        <taxon>Colletotrichum</taxon>
        <taxon>Colletotrichum boninense species complex</taxon>
    </lineage>
</organism>
<feature type="domain" description="Protein kinase" evidence="1">
    <location>
        <begin position="128"/>
        <end position="345"/>
    </location>
</feature>
<reference evidence="2" key="1">
    <citation type="submission" date="2020-03" db="EMBL/GenBank/DDBJ databases">
        <authorList>
            <person name="He L."/>
        </authorList>
    </citation>
    <scope>NUCLEOTIDE SEQUENCE</scope>
    <source>
        <strain evidence="2">CkLH20</strain>
    </source>
</reference>
<dbReference type="GO" id="GO:0004672">
    <property type="term" value="F:protein kinase activity"/>
    <property type="evidence" value="ECO:0007669"/>
    <property type="project" value="InterPro"/>
</dbReference>
<dbReference type="InterPro" id="IPR000719">
    <property type="entry name" value="Prot_kinase_dom"/>
</dbReference>
<evidence type="ECO:0000259" key="1">
    <source>
        <dbReference type="PROSITE" id="PS50011"/>
    </source>
</evidence>